<dbReference type="PANTHER" id="PTHR11827">
    <property type="entry name" value="SOLUTE CARRIER FAMILY 12, CATION COTRANSPORTERS"/>
    <property type="match status" value="1"/>
</dbReference>
<feature type="domain" description="Amino acid permease/ SLC12A" evidence="7">
    <location>
        <begin position="399"/>
        <end position="674"/>
    </location>
</feature>
<feature type="transmembrane region" description="Helical" evidence="6">
    <location>
        <begin position="535"/>
        <end position="554"/>
    </location>
</feature>
<dbReference type="WBParaSite" id="PDA_v2.g10631.t1">
    <property type="protein sequence ID" value="PDA_v2.g10631.t1"/>
    <property type="gene ID" value="PDA_v2.g10631"/>
</dbReference>
<feature type="transmembrane region" description="Helical" evidence="6">
    <location>
        <begin position="398"/>
        <end position="418"/>
    </location>
</feature>
<feature type="transmembrane region" description="Helical" evidence="6">
    <location>
        <begin position="183"/>
        <end position="211"/>
    </location>
</feature>
<dbReference type="GO" id="GO:0005886">
    <property type="term" value="C:plasma membrane"/>
    <property type="evidence" value="ECO:0007669"/>
    <property type="project" value="TreeGrafter"/>
</dbReference>
<evidence type="ECO:0000256" key="6">
    <source>
        <dbReference type="SAM" id="Phobius"/>
    </source>
</evidence>
<evidence type="ECO:0000256" key="3">
    <source>
        <dbReference type="ARBA" id="ARBA00022989"/>
    </source>
</evidence>
<name>A0A914P0D3_9BILA</name>
<proteinExistence type="predicted"/>
<keyword evidence="2 6" id="KW-0812">Transmembrane</keyword>
<evidence type="ECO:0000256" key="4">
    <source>
        <dbReference type="ARBA" id="ARBA00023136"/>
    </source>
</evidence>
<dbReference type="GO" id="GO:0055075">
    <property type="term" value="P:potassium ion homeostasis"/>
    <property type="evidence" value="ECO:0007669"/>
    <property type="project" value="TreeGrafter"/>
</dbReference>
<dbReference type="GO" id="GO:0055064">
    <property type="term" value="P:chloride ion homeostasis"/>
    <property type="evidence" value="ECO:0007669"/>
    <property type="project" value="TreeGrafter"/>
</dbReference>
<dbReference type="GO" id="GO:0015379">
    <property type="term" value="F:potassium:chloride symporter activity"/>
    <property type="evidence" value="ECO:0007669"/>
    <property type="project" value="TreeGrafter"/>
</dbReference>
<feature type="domain" description="SLC12A transporter C-terminal" evidence="8">
    <location>
        <begin position="810"/>
        <end position="1062"/>
    </location>
</feature>
<evidence type="ECO:0000259" key="8">
    <source>
        <dbReference type="Pfam" id="PF03522"/>
    </source>
</evidence>
<keyword evidence="3 6" id="KW-1133">Transmembrane helix</keyword>
<dbReference type="Proteomes" id="UP000887578">
    <property type="component" value="Unplaced"/>
</dbReference>
<evidence type="ECO:0000256" key="1">
    <source>
        <dbReference type="ARBA" id="ARBA00004141"/>
    </source>
</evidence>
<dbReference type="GO" id="GO:0007268">
    <property type="term" value="P:chemical synaptic transmission"/>
    <property type="evidence" value="ECO:0007669"/>
    <property type="project" value="TreeGrafter"/>
</dbReference>
<feature type="transmembrane region" description="Helical" evidence="6">
    <location>
        <begin position="560"/>
        <end position="581"/>
    </location>
</feature>
<evidence type="ECO:0000256" key="5">
    <source>
        <dbReference type="SAM" id="MobiDB-lite"/>
    </source>
</evidence>
<dbReference type="GO" id="GO:0045202">
    <property type="term" value="C:synapse"/>
    <property type="evidence" value="ECO:0007669"/>
    <property type="project" value="GOC"/>
</dbReference>
<dbReference type="Gene3D" id="1.20.1740.10">
    <property type="entry name" value="Amino acid/polyamine transporter I"/>
    <property type="match status" value="1"/>
</dbReference>
<dbReference type="Pfam" id="PF03522">
    <property type="entry name" value="SLC12"/>
    <property type="match status" value="1"/>
</dbReference>
<reference evidence="10" key="1">
    <citation type="submission" date="2022-11" db="UniProtKB">
        <authorList>
            <consortium name="WormBaseParasite"/>
        </authorList>
    </citation>
    <scope>IDENTIFICATION</scope>
</reference>
<keyword evidence="4 6" id="KW-0472">Membrane</keyword>
<dbReference type="PANTHER" id="PTHR11827:SF55">
    <property type="entry name" value="POTASSIUM_CHLORIDE COTRANSPORTER 3"/>
    <property type="match status" value="1"/>
</dbReference>
<dbReference type="InterPro" id="IPR018491">
    <property type="entry name" value="SLC12_C"/>
</dbReference>
<evidence type="ECO:0000256" key="2">
    <source>
        <dbReference type="ARBA" id="ARBA00022692"/>
    </source>
</evidence>
<accession>A0A914P0D3</accession>
<dbReference type="InterPro" id="IPR004842">
    <property type="entry name" value="SLC12A_fam"/>
</dbReference>
<evidence type="ECO:0000313" key="9">
    <source>
        <dbReference type="Proteomes" id="UP000887578"/>
    </source>
</evidence>
<sequence>MEGRQRRFSTIQQISPSTLKVINTDERLRSIPDIEDIEAVGHSRKQSIPQILSSKLNSLALFRDDDEDVRAQGHGSAMIGGYTIPGPSERASSEKKKADLGVMLGVYLPTIQHILGVTMFIRLFWVVGMAGVWHTMLILMLCCTCTLLTSISLSAVATNGVVESGGAYFMISRNLGAEFGSAVGILFYLANTVATSMYLVGGVEVFLLYIYPEATIGGEEVHSDIGPMGMMTNNYRIYGTALLLIELVIVALGVKFVQLLAPCCAFESGVGVSLACVILSILACFAGGVEKALHRNGQSVCMLEDMLLQSRVFMNVTRLEDVCTFCNKEDYVREQFCEHNDARGCKEFGSGSMYCKNAFPGFNLETLKRNMQPYYLEKDEAKPGVMGMKYEVTQDVSVTFWLLLAIYFPAVTGIMTGTNMSGDLKDPQKSIPAGTIAATTTTSLIYFALAILFGGSIEGPVLRDKSGKSIASSLVVASLSWPTPWVVIVGSFLSTFGAALQCLCSAPRLLQSIAKDDVIPFLAPFARVTKSNEPFLGLLFTAFIAELAILLGAVDDIAAVLDFFFLMCYAFVNLICALHSLLGAPNWRPRFKYYHWSLSVAGAFLCFFIMFASEWHYALIACGLTLAIYKYVEWKGAKKEWGDGIRGLALTTAQYSLLKVEDKDPHPKNWRPQLLILVDGKYSKETIDLRSVNLLNLAGQMKAGRGLAITVGFVKSDNLHGLKKRADDIKHRIQQDMLQARLRGFGKCLFFEQHQIYGAVSALYQSVGIGGLRPNTVILNFPRQGENENSVEQLIFAEQLIRGVQYENCMIVCKGITDFPKATARLTGTMDIWWIVHDGGILMLIAFLLQQHKVWKGCKLRIFVIAQGDENENDMKMRLQKHIYMLRIDAMLFIVNTLDFEINDDTVQQTIQQHERKSRLRASRSANGFLNDGYVGDETPPIHMSPLNPIRLNALNTMETSFIDSRSRNESTDSLTPATPDDVFDDSKPDDIKIKKLTDAIQLNRVILEYSALSQLVLLSLPKPPRKVQTLVENYLSYIEVLTQDLPRILLISGSGKEVITIDS</sequence>
<feature type="transmembrane region" description="Helical" evidence="6">
    <location>
        <begin position="100"/>
        <end position="125"/>
    </location>
</feature>
<feature type="transmembrane region" description="Helical" evidence="6">
    <location>
        <begin position="593"/>
        <end position="610"/>
    </location>
</feature>
<dbReference type="GO" id="GO:0006884">
    <property type="term" value="P:cell volume homeostasis"/>
    <property type="evidence" value="ECO:0007669"/>
    <property type="project" value="TreeGrafter"/>
</dbReference>
<feature type="region of interest" description="Disordered" evidence="5">
    <location>
        <begin position="964"/>
        <end position="984"/>
    </location>
</feature>
<comment type="subcellular location">
    <subcellularLocation>
        <location evidence="1">Membrane</location>
        <topology evidence="1">Multi-pass membrane protein</topology>
    </subcellularLocation>
</comment>
<dbReference type="AlphaFoldDB" id="A0A914P0D3"/>
<dbReference type="Pfam" id="PF00324">
    <property type="entry name" value="AA_permease"/>
    <property type="match status" value="2"/>
</dbReference>
<feature type="domain" description="Amino acid permease/ SLC12A" evidence="7">
    <location>
        <begin position="106"/>
        <end position="256"/>
    </location>
</feature>
<dbReference type="InterPro" id="IPR004841">
    <property type="entry name" value="AA-permease/SLC12A_dom"/>
</dbReference>
<dbReference type="GO" id="GO:1990573">
    <property type="term" value="P:potassium ion import across plasma membrane"/>
    <property type="evidence" value="ECO:0007669"/>
    <property type="project" value="TreeGrafter"/>
</dbReference>
<protein>
    <submittedName>
        <fullName evidence="10">Uncharacterized protein</fullName>
    </submittedName>
</protein>
<evidence type="ECO:0000313" key="10">
    <source>
        <dbReference type="WBParaSite" id="PDA_v2.g10631.t1"/>
    </source>
</evidence>
<evidence type="ECO:0000259" key="7">
    <source>
        <dbReference type="Pfam" id="PF00324"/>
    </source>
</evidence>
<feature type="transmembrane region" description="Helical" evidence="6">
    <location>
        <begin position="137"/>
        <end position="162"/>
    </location>
</feature>
<feature type="transmembrane region" description="Helical" evidence="6">
    <location>
        <begin position="430"/>
        <end position="453"/>
    </location>
</feature>
<feature type="transmembrane region" description="Helical" evidence="6">
    <location>
        <begin position="237"/>
        <end position="257"/>
    </location>
</feature>
<keyword evidence="9" id="KW-1185">Reference proteome</keyword>
<organism evidence="9 10">
    <name type="scientific">Panagrolaimus davidi</name>
    <dbReference type="NCBI Taxonomy" id="227884"/>
    <lineage>
        <taxon>Eukaryota</taxon>
        <taxon>Metazoa</taxon>
        <taxon>Ecdysozoa</taxon>
        <taxon>Nematoda</taxon>
        <taxon>Chromadorea</taxon>
        <taxon>Rhabditida</taxon>
        <taxon>Tylenchina</taxon>
        <taxon>Panagrolaimomorpha</taxon>
        <taxon>Panagrolaimoidea</taxon>
        <taxon>Panagrolaimidae</taxon>
        <taxon>Panagrolaimus</taxon>
    </lineage>
</organism>